<feature type="transmembrane region" description="Helical" evidence="1">
    <location>
        <begin position="6"/>
        <end position="23"/>
    </location>
</feature>
<feature type="transmembrane region" description="Helical" evidence="1">
    <location>
        <begin position="296"/>
        <end position="320"/>
    </location>
</feature>
<protein>
    <recommendedName>
        <fullName evidence="4">Lysylphosphatidylglycerol synthase TM region</fullName>
    </recommendedName>
</protein>
<evidence type="ECO:0000313" key="3">
    <source>
        <dbReference type="Proteomes" id="UP000478505"/>
    </source>
</evidence>
<keyword evidence="1" id="KW-1133">Transmembrane helix</keyword>
<dbReference type="Proteomes" id="UP000478505">
    <property type="component" value="Unassembled WGS sequence"/>
</dbReference>
<feature type="transmembrane region" description="Helical" evidence="1">
    <location>
        <begin position="158"/>
        <end position="176"/>
    </location>
</feature>
<feature type="transmembrane region" description="Helical" evidence="1">
    <location>
        <begin position="263"/>
        <end position="284"/>
    </location>
</feature>
<evidence type="ECO:0000313" key="2">
    <source>
        <dbReference type="EMBL" id="NEV93965.1"/>
    </source>
</evidence>
<name>A0A6B3R4T9_9FLAO</name>
<feature type="transmembrane region" description="Helical" evidence="1">
    <location>
        <begin position="35"/>
        <end position="53"/>
    </location>
</feature>
<keyword evidence="1" id="KW-0472">Membrane</keyword>
<evidence type="ECO:0000256" key="1">
    <source>
        <dbReference type="SAM" id="Phobius"/>
    </source>
</evidence>
<reference evidence="2 3" key="1">
    <citation type="submission" date="2020-02" db="EMBL/GenBank/DDBJ databases">
        <title>Flavobacteriaceae Psychroflexus bacterium YR1-1, complete genome.</title>
        <authorList>
            <person name="Li Y."/>
            <person name="Wu S."/>
        </authorList>
    </citation>
    <scope>NUCLEOTIDE SEQUENCE [LARGE SCALE GENOMIC DNA]</scope>
    <source>
        <strain evidence="2 3">YR1-1</strain>
    </source>
</reference>
<organism evidence="2 3">
    <name type="scientific">Psychroflexus aurantiacus</name>
    <dbReference type="NCBI Taxonomy" id="2709310"/>
    <lineage>
        <taxon>Bacteria</taxon>
        <taxon>Pseudomonadati</taxon>
        <taxon>Bacteroidota</taxon>
        <taxon>Flavobacteriia</taxon>
        <taxon>Flavobacteriales</taxon>
        <taxon>Flavobacteriaceae</taxon>
        <taxon>Psychroflexus</taxon>
    </lineage>
</organism>
<feature type="transmembrane region" description="Helical" evidence="1">
    <location>
        <begin position="182"/>
        <end position="201"/>
    </location>
</feature>
<evidence type="ECO:0008006" key="4">
    <source>
        <dbReference type="Google" id="ProtNLM"/>
    </source>
</evidence>
<accession>A0A6B3R4T9</accession>
<proteinExistence type="predicted"/>
<sequence length="339" mass="38079">MVVPGSMPKMIRSAANIIFICYFVHMKLPHKTNQFWSLAIKLLIVSLSLVVILKAVQEVKPAHWQLIFDFSKFTEVIFLGLVLALLNWSLESLKWKTLLSPVKSIPFYTAVSESLRAHAVSILTPNKIGEFGAKASFYSKSLRPQILKLTLTGQLHQLLATCCFGILGLSVIYAQLSLRLQLSIGLTSGLLLLSGLTLCLMNSKNKWLRRLQLYVASLAQLSDPKNAKVLVLSMLRYLCFSHQFYLLLWLFQPELTYTEVMPVIFSIYFISSFVPVFLFLDLSLKAGLALVLLKGVLASEVIIAVSLLMWIFNFGIPAFLGNLLLLKPRRGLGELKQML</sequence>
<feature type="transmembrane region" description="Helical" evidence="1">
    <location>
        <begin position="73"/>
        <end position="90"/>
    </location>
</feature>
<dbReference type="AlphaFoldDB" id="A0A6B3R4T9"/>
<gene>
    <name evidence="2" type="ORF">G3567_07375</name>
</gene>
<keyword evidence="3" id="KW-1185">Reference proteome</keyword>
<dbReference type="EMBL" id="JAAIKD010000003">
    <property type="protein sequence ID" value="NEV93965.1"/>
    <property type="molecule type" value="Genomic_DNA"/>
</dbReference>
<keyword evidence="1" id="KW-0812">Transmembrane</keyword>
<feature type="transmembrane region" description="Helical" evidence="1">
    <location>
        <begin position="229"/>
        <end position="251"/>
    </location>
</feature>
<comment type="caution">
    <text evidence="2">The sequence shown here is derived from an EMBL/GenBank/DDBJ whole genome shotgun (WGS) entry which is preliminary data.</text>
</comment>